<sequence>MVLLAQKEVESVMSQLNEQQVSFLTQRMKVKKKSRWLQVLANYKGINIDEKMSNEEIEERLEDWVLVDLLDGGYKKRPHKCDCGQSIRFQYIIENITEGTVRHLGENCFENYLSLPSNVIKDVKNGMYAIDLERDDILVKYKKNLFYPLVSYMHVSIPQDIIDQYELGLPLSDHQIALVERLHARYEEEKKLSSLFQRLTIEQQQFVSKLNQEDRRELLLSTEDGLAHCFFLEDDLSEYEETTRRQIELHLPLLERQKQEISAWKLAKQRQEQLHSLTSEQREFVLSCSNKDQDALLDRVRKPLYYSIESIQKLPLDARIKKQIELKLPLLDEQVYQINVVQNRQQNILGSLAR</sequence>
<organism evidence="1 2">
    <name type="scientific">Halalkalibacter alkalisediminis</name>
    <dbReference type="NCBI Taxonomy" id="935616"/>
    <lineage>
        <taxon>Bacteria</taxon>
        <taxon>Bacillati</taxon>
        <taxon>Bacillota</taxon>
        <taxon>Bacilli</taxon>
        <taxon>Bacillales</taxon>
        <taxon>Bacillaceae</taxon>
        <taxon>Halalkalibacter</taxon>
    </lineage>
</organism>
<gene>
    <name evidence="1" type="ORF">ACFFH4_09195</name>
</gene>
<comment type="caution">
    <text evidence="1">The sequence shown here is derived from an EMBL/GenBank/DDBJ whole genome shotgun (WGS) entry which is preliminary data.</text>
</comment>
<reference evidence="1 2" key="1">
    <citation type="submission" date="2024-09" db="EMBL/GenBank/DDBJ databases">
        <authorList>
            <person name="Sun Q."/>
            <person name="Mori K."/>
        </authorList>
    </citation>
    <scope>NUCLEOTIDE SEQUENCE [LARGE SCALE GENOMIC DNA]</scope>
    <source>
        <strain evidence="1 2">NCAIM B.02301</strain>
    </source>
</reference>
<name>A0ABV6NEP2_9BACI</name>
<accession>A0ABV6NEP2</accession>
<dbReference type="Proteomes" id="UP001589833">
    <property type="component" value="Unassembled WGS sequence"/>
</dbReference>
<keyword evidence="2" id="KW-1185">Reference proteome</keyword>
<evidence type="ECO:0000313" key="2">
    <source>
        <dbReference type="Proteomes" id="UP001589833"/>
    </source>
</evidence>
<dbReference type="EMBL" id="JBHLTR010000013">
    <property type="protein sequence ID" value="MFC0559220.1"/>
    <property type="molecule type" value="Genomic_DNA"/>
</dbReference>
<proteinExistence type="predicted"/>
<protein>
    <submittedName>
        <fullName evidence="1">Uncharacterized protein</fullName>
    </submittedName>
</protein>
<dbReference type="RefSeq" id="WP_273842069.1">
    <property type="nucleotide sequence ID" value="NZ_JAQQWT010000004.1"/>
</dbReference>
<evidence type="ECO:0000313" key="1">
    <source>
        <dbReference type="EMBL" id="MFC0559220.1"/>
    </source>
</evidence>